<dbReference type="Proteomes" id="UP000638849">
    <property type="component" value="Unassembled WGS sequence"/>
</dbReference>
<proteinExistence type="predicted"/>
<evidence type="ECO:0000313" key="3">
    <source>
        <dbReference type="Proteomes" id="UP000638849"/>
    </source>
</evidence>
<dbReference type="RefSeq" id="WP_198282847.1">
    <property type="nucleotide sequence ID" value="NZ_JAEEAQ010001688.1"/>
</dbReference>
<dbReference type="EMBL" id="JAEEAQ010001688">
    <property type="protein sequence ID" value="MBI0320602.1"/>
    <property type="molecule type" value="Genomic_DNA"/>
</dbReference>
<feature type="region of interest" description="Disordered" evidence="1">
    <location>
        <begin position="116"/>
        <end position="135"/>
    </location>
</feature>
<reference evidence="2 3" key="1">
    <citation type="submission" date="2020-12" db="EMBL/GenBank/DDBJ databases">
        <authorList>
            <person name="Kusuma A.B."/>
            <person name="Nouioui I."/>
            <person name="Goodfellow M."/>
        </authorList>
    </citation>
    <scope>NUCLEOTIDE SEQUENCE [LARGE SCALE GENOMIC DNA]</scope>
    <source>
        <strain evidence="2 3">DSM 41764</strain>
    </source>
</reference>
<sequence length="135" mass="15417">TKSGKPEGLLRYNTAYNTTKIFRHISDDSTSLQTDSVYTIYKDSKNRLLFGAENGLSVSNPSSEAFINYIIKDKKIRPDDNQVWLLAENESGNFWCGNQFNLFLFDAKTKTFSRYTPNEKDPEALQPGVYNDLLT</sequence>
<feature type="non-terminal residue" evidence="2">
    <location>
        <position position="1"/>
    </location>
</feature>
<dbReference type="Gene3D" id="2.130.10.10">
    <property type="entry name" value="YVTN repeat-like/Quinoprotein amine dehydrogenase"/>
    <property type="match status" value="2"/>
</dbReference>
<evidence type="ECO:0008006" key="4">
    <source>
        <dbReference type="Google" id="ProtNLM"/>
    </source>
</evidence>
<dbReference type="InterPro" id="IPR015943">
    <property type="entry name" value="WD40/YVTN_repeat-like_dom_sf"/>
</dbReference>
<dbReference type="SUPFAM" id="SSF63829">
    <property type="entry name" value="Calcium-dependent phosphotriesterase"/>
    <property type="match status" value="1"/>
</dbReference>
<keyword evidence="3" id="KW-1185">Reference proteome</keyword>
<gene>
    <name evidence="2" type="ORF">JBF12_48195</name>
</gene>
<feature type="non-terminal residue" evidence="2">
    <location>
        <position position="135"/>
    </location>
</feature>
<evidence type="ECO:0000313" key="2">
    <source>
        <dbReference type="EMBL" id="MBI0320602.1"/>
    </source>
</evidence>
<name>A0ABS0RVG2_9ACTN</name>
<accession>A0ABS0RVG2</accession>
<comment type="caution">
    <text evidence="2">The sequence shown here is derived from an EMBL/GenBank/DDBJ whole genome shotgun (WGS) entry which is preliminary data.</text>
</comment>
<protein>
    <recommendedName>
        <fullName evidence="4">S9 family peptidase</fullName>
    </recommendedName>
</protein>
<evidence type="ECO:0000256" key="1">
    <source>
        <dbReference type="SAM" id="MobiDB-lite"/>
    </source>
</evidence>
<organism evidence="2 3">
    <name type="scientific">Streptomyces javensis</name>
    <dbReference type="NCBI Taxonomy" id="114698"/>
    <lineage>
        <taxon>Bacteria</taxon>
        <taxon>Bacillati</taxon>
        <taxon>Actinomycetota</taxon>
        <taxon>Actinomycetes</taxon>
        <taxon>Kitasatosporales</taxon>
        <taxon>Streptomycetaceae</taxon>
        <taxon>Streptomyces</taxon>
        <taxon>Streptomyces violaceusniger group</taxon>
    </lineage>
</organism>